<comment type="caution">
    <text evidence="1">The sequence shown here is derived from an EMBL/GenBank/DDBJ whole genome shotgun (WGS) entry which is preliminary data.</text>
</comment>
<gene>
    <name evidence="1" type="ORF">RhiirA4_507250</name>
</gene>
<reference evidence="1 2" key="1">
    <citation type="submission" date="2015-10" db="EMBL/GenBank/DDBJ databases">
        <title>Genome analyses suggest a sexual origin of heterokaryosis in a supposedly ancient asexual fungus.</title>
        <authorList>
            <person name="Ropars J."/>
            <person name="Sedzielewska K."/>
            <person name="Noel J."/>
            <person name="Charron P."/>
            <person name="Farinelli L."/>
            <person name="Marton T."/>
            <person name="Kruger M."/>
            <person name="Pelin A."/>
            <person name="Brachmann A."/>
            <person name="Corradi N."/>
        </authorList>
    </citation>
    <scope>NUCLEOTIDE SEQUENCE [LARGE SCALE GENOMIC DNA]</scope>
    <source>
        <strain evidence="1 2">A4</strain>
    </source>
</reference>
<dbReference type="VEuPathDB" id="FungiDB:FUN_005340"/>
<name>A0A2I1HC55_9GLOM</name>
<dbReference type="VEuPathDB" id="FungiDB:RhiirFUN_005015"/>
<dbReference type="VEuPathDB" id="FungiDB:RhiirA1_441092"/>
<proteinExistence type="predicted"/>
<organism evidence="1 2">
    <name type="scientific">Rhizophagus irregularis</name>
    <dbReference type="NCBI Taxonomy" id="588596"/>
    <lineage>
        <taxon>Eukaryota</taxon>
        <taxon>Fungi</taxon>
        <taxon>Fungi incertae sedis</taxon>
        <taxon>Mucoromycota</taxon>
        <taxon>Glomeromycotina</taxon>
        <taxon>Glomeromycetes</taxon>
        <taxon>Glomerales</taxon>
        <taxon>Glomeraceae</taxon>
        <taxon>Rhizophagus</taxon>
    </lineage>
</organism>
<evidence type="ECO:0000313" key="2">
    <source>
        <dbReference type="Proteomes" id="UP000234323"/>
    </source>
</evidence>
<accession>A0A2I1HC55</accession>
<protein>
    <submittedName>
        <fullName evidence="1">Uncharacterized protein</fullName>
    </submittedName>
</protein>
<dbReference type="EMBL" id="LLXI01002183">
    <property type="protein sequence ID" value="PKY56439.1"/>
    <property type="molecule type" value="Genomic_DNA"/>
</dbReference>
<sequence length="182" mass="21231">MSNNIKDKKVRNNTVSLLFSDNDNIKISATLSFIRNKLQGRLKNISVINDRTAVIIYGKHKDRLMIDLKDNNYYEDLEEKLEALKAENDNLLEGDPTWPAITFKKQPFMKKVRDKVIEGIEVVEINVENKNEVDDDVEIMEIDVENEDIQNGNIKSRTEEKVKKNFKAKELKKKFKKFGEEL</sequence>
<keyword evidence="2" id="KW-1185">Reference proteome</keyword>
<evidence type="ECO:0000313" key="1">
    <source>
        <dbReference type="EMBL" id="PKY56439.1"/>
    </source>
</evidence>
<dbReference type="AlphaFoldDB" id="A0A2I1HC55"/>
<dbReference type="Proteomes" id="UP000234323">
    <property type="component" value="Unassembled WGS sequence"/>
</dbReference>